<evidence type="ECO:0000313" key="3">
    <source>
        <dbReference type="Proteomes" id="UP000481252"/>
    </source>
</evidence>
<comment type="caution">
    <text evidence="2">The sequence shown here is derived from an EMBL/GenBank/DDBJ whole genome shotgun (WGS) entry which is preliminary data.</text>
</comment>
<dbReference type="Pfam" id="PF13449">
    <property type="entry name" value="Phytase-like"/>
    <property type="match status" value="1"/>
</dbReference>
<dbReference type="InterPro" id="IPR027372">
    <property type="entry name" value="Phytase-like_dom"/>
</dbReference>
<protein>
    <recommendedName>
        <fullName evidence="1">Phytase-like domain-containing protein</fullName>
    </recommendedName>
</protein>
<dbReference type="RefSeq" id="WP_165118879.1">
    <property type="nucleotide sequence ID" value="NZ_JAAKZG010000005.1"/>
</dbReference>
<dbReference type="EMBL" id="JAAKZG010000005">
    <property type="protein sequence ID" value="NGN42444.1"/>
    <property type="molecule type" value="Genomic_DNA"/>
</dbReference>
<evidence type="ECO:0000259" key="1">
    <source>
        <dbReference type="Pfam" id="PF13449"/>
    </source>
</evidence>
<dbReference type="Proteomes" id="UP000481252">
    <property type="component" value="Unassembled WGS sequence"/>
</dbReference>
<dbReference type="AlphaFoldDB" id="A0A7C9V7P5"/>
<evidence type="ECO:0000313" key="2">
    <source>
        <dbReference type="EMBL" id="NGN42444.1"/>
    </source>
</evidence>
<feature type="domain" description="Phytase-like" evidence="1">
    <location>
        <begin position="60"/>
        <end position="312"/>
    </location>
</feature>
<dbReference type="InterPro" id="IPR014567">
    <property type="entry name" value="UCP031900"/>
</dbReference>
<proteinExistence type="predicted"/>
<organism evidence="2 3">
    <name type="scientific">Mesorhizobium zhangyense</name>
    <dbReference type="NCBI Taxonomy" id="1776730"/>
    <lineage>
        <taxon>Bacteria</taxon>
        <taxon>Pseudomonadati</taxon>
        <taxon>Pseudomonadota</taxon>
        <taxon>Alphaproteobacteria</taxon>
        <taxon>Hyphomicrobiales</taxon>
        <taxon>Phyllobacteriaceae</taxon>
        <taxon>Mesorhizobium</taxon>
    </lineage>
</organism>
<gene>
    <name evidence="2" type="ORF">G6N74_15350</name>
</gene>
<dbReference type="PIRSF" id="PIRSF031900">
    <property type="entry name" value="UCP031900"/>
    <property type="match status" value="1"/>
</dbReference>
<accession>A0A7C9V7P5</accession>
<reference evidence="2 3" key="1">
    <citation type="submission" date="2020-02" db="EMBL/GenBank/DDBJ databases">
        <title>Genome sequence of the type strain CGMCC 1.15528 of Mesorhizobium zhangyense.</title>
        <authorList>
            <person name="Gao J."/>
            <person name="Sun J."/>
        </authorList>
    </citation>
    <scope>NUCLEOTIDE SEQUENCE [LARGE SCALE GENOMIC DNA]</scope>
    <source>
        <strain evidence="2 3">CGMCC 1.15528</strain>
    </source>
</reference>
<name>A0A7C9V7P5_9HYPH</name>
<keyword evidence="3" id="KW-1185">Reference proteome</keyword>
<sequence length="328" mass="36472">MLAFGLALVAPLIAQAEPAPVEQVEVKSRPITRFHIGRDEKQFGPLEFVGGLEMTSRSRNFGALSSMRFRKPGSDFIGVADTGFWFFGTVTRDADQRPTGISDFRMVQMVDEAGNPANEKWQVDAEGLAVKDDVATVGFERNHRVAQFHINPDDMRAAFGQLDFLVPAQELRQNRGFETVAYAPEDSPLKGALVVVSEKSLDKQGNIFAAVLSGPRKGVFTVQRSGDFDITDGSFLPDGDLLLLERSYSMARGVRMRLRRIDAATIAKGNVVDGPILLETDMSYQIDNMEAMDVWRRADGAVMVSMFSDDNHSILQRNLYLEFILRED</sequence>